<evidence type="ECO:0000259" key="3">
    <source>
        <dbReference type="PROSITE" id="PS50887"/>
    </source>
</evidence>
<organism evidence="4 5">
    <name type="scientific">Magnetospirillum moscoviense</name>
    <dbReference type="NCBI Taxonomy" id="1437059"/>
    <lineage>
        <taxon>Bacteria</taxon>
        <taxon>Pseudomonadati</taxon>
        <taxon>Pseudomonadota</taxon>
        <taxon>Alphaproteobacteria</taxon>
        <taxon>Rhodospirillales</taxon>
        <taxon>Rhodospirillaceae</taxon>
        <taxon>Magnetospirillum</taxon>
    </lineage>
</organism>
<dbReference type="STRING" id="1437059.A6A05_09405"/>
<dbReference type="OrthoDB" id="9812260at2"/>
<evidence type="ECO:0000313" key="4">
    <source>
        <dbReference type="EMBL" id="OAN53759.1"/>
    </source>
</evidence>
<dbReference type="Proteomes" id="UP000078543">
    <property type="component" value="Unassembled WGS sequence"/>
</dbReference>
<dbReference type="SMART" id="SM00267">
    <property type="entry name" value="GGDEF"/>
    <property type="match status" value="1"/>
</dbReference>
<evidence type="ECO:0000256" key="2">
    <source>
        <dbReference type="ARBA" id="ARBA00034247"/>
    </source>
</evidence>
<dbReference type="EMBL" id="LWQU01000124">
    <property type="protein sequence ID" value="OAN53759.1"/>
    <property type="molecule type" value="Genomic_DNA"/>
</dbReference>
<comment type="catalytic activity">
    <reaction evidence="2">
        <text>2 GTP = 3',3'-c-di-GMP + 2 diphosphate</text>
        <dbReference type="Rhea" id="RHEA:24898"/>
        <dbReference type="ChEBI" id="CHEBI:33019"/>
        <dbReference type="ChEBI" id="CHEBI:37565"/>
        <dbReference type="ChEBI" id="CHEBI:58805"/>
        <dbReference type="EC" id="2.7.7.65"/>
    </reaction>
</comment>
<name>A0A178MUE0_9PROT</name>
<reference evidence="4 5" key="1">
    <citation type="submission" date="2016-04" db="EMBL/GenBank/DDBJ databases">
        <title>Draft genome sequence of freshwater magnetotactic bacteria Magnetospirillum marisnigri SP-1 and Magnetospirillum moscoviense BB-1.</title>
        <authorList>
            <person name="Koziaeva V."/>
            <person name="Dziuba M.V."/>
            <person name="Ivanov T.M."/>
            <person name="Kuznetsov B."/>
            <person name="Grouzdev D.S."/>
        </authorList>
    </citation>
    <scope>NUCLEOTIDE SEQUENCE [LARGE SCALE GENOMIC DNA]</scope>
    <source>
        <strain evidence="4 5">BB-1</strain>
    </source>
</reference>
<dbReference type="SUPFAM" id="SSF55073">
    <property type="entry name" value="Nucleotide cyclase"/>
    <property type="match status" value="1"/>
</dbReference>
<dbReference type="InterPro" id="IPR025991">
    <property type="entry name" value="Chemoreceptor_zinc-bind_dom"/>
</dbReference>
<dbReference type="PANTHER" id="PTHR45138:SF9">
    <property type="entry name" value="DIGUANYLATE CYCLASE DGCM-RELATED"/>
    <property type="match status" value="1"/>
</dbReference>
<dbReference type="GO" id="GO:0043709">
    <property type="term" value="P:cell adhesion involved in single-species biofilm formation"/>
    <property type="evidence" value="ECO:0007669"/>
    <property type="project" value="TreeGrafter"/>
</dbReference>
<dbReference type="Pfam" id="PF00990">
    <property type="entry name" value="GGDEF"/>
    <property type="match status" value="1"/>
</dbReference>
<dbReference type="EC" id="2.7.7.65" evidence="1"/>
<dbReference type="AlphaFoldDB" id="A0A178MUE0"/>
<dbReference type="GO" id="GO:0005886">
    <property type="term" value="C:plasma membrane"/>
    <property type="evidence" value="ECO:0007669"/>
    <property type="project" value="TreeGrafter"/>
</dbReference>
<dbReference type="NCBIfam" id="NF007380">
    <property type="entry name" value="PRK09894.1"/>
    <property type="match status" value="1"/>
</dbReference>
<gene>
    <name evidence="4" type="ORF">A6A05_09405</name>
</gene>
<comment type="caution">
    <text evidence="4">The sequence shown here is derived from an EMBL/GenBank/DDBJ whole genome shotgun (WGS) entry which is preliminary data.</text>
</comment>
<protein>
    <recommendedName>
        <fullName evidence="1">diguanylate cyclase</fullName>
        <ecNumber evidence="1">2.7.7.65</ecNumber>
    </recommendedName>
</protein>
<dbReference type="InterPro" id="IPR029787">
    <property type="entry name" value="Nucleotide_cyclase"/>
</dbReference>
<dbReference type="InterPro" id="IPR043128">
    <property type="entry name" value="Rev_trsase/Diguanyl_cyclase"/>
</dbReference>
<dbReference type="RefSeq" id="WP_068498725.1">
    <property type="nucleotide sequence ID" value="NZ_LWQU01000124.1"/>
</dbReference>
<evidence type="ECO:0000313" key="5">
    <source>
        <dbReference type="Proteomes" id="UP000078543"/>
    </source>
</evidence>
<dbReference type="Gene3D" id="3.30.70.270">
    <property type="match status" value="1"/>
</dbReference>
<dbReference type="Pfam" id="PF13682">
    <property type="entry name" value="CZB"/>
    <property type="match status" value="1"/>
</dbReference>
<dbReference type="PANTHER" id="PTHR45138">
    <property type="entry name" value="REGULATORY COMPONENTS OF SENSORY TRANSDUCTION SYSTEM"/>
    <property type="match status" value="1"/>
</dbReference>
<evidence type="ECO:0000256" key="1">
    <source>
        <dbReference type="ARBA" id="ARBA00012528"/>
    </source>
</evidence>
<dbReference type="InterPro" id="IPR000160">
    <property type="entry name" value="GGDEF_dom"/>
</dbReference>
<keyword evidence="5" id="KW-1185">Reference proteome</keyword>
<feature type="domain" description="GGDEF" evidence="3">
    <location>
        <begin position="156"/>
        <end position="289"/>
    </location>
</feature>
<accession>A0A178MUE0</accession>
<proteinExistence type="predicted"/>
<dbReference type="NCBIfam" id="TIGR00254">
    <property type="entry name" value="GGDEF"/>
    <property type="match status" value="1"/>
</dbReference>
<dbReference type="GO" id="GO:0052621">
    <property type="term" value="F:diguanylate cyclase activity"/>
    <property type="evidence" value="ECO:0007669"/>
    <property type="project" value="UniProtKB-EC"/>
</dbReference>
<dbReference type="CDD" id="cd01949">
    <property type="entry name" value="GGDEF"/>
    <property type="match status" value="1"/>
</dbReference>
<sequence>MKPEEIFGNLTAFQHALAGHFDWLHRWYQAILHRDSGATIPDAAAAVCPFDQWLRRAERTEFAAFPGFVSLGVQHEAVHDKAEQLSVRARAGQTVTTSDYETLMVSVLDFGATAQALEREVWTALATVDPLTGLGNRQSMRTHLIGERDRAIRQKQPLSLALTDIDHFKRVNDTFGHAQGDKVLREVAQVLRNTVRPYDVVYRYGGEEFLICLPGTSVEVGAQVLERIRTNIEALQLDDDKGAPIPVTATFGIAAITAETSIEDAMEQADKALYDGKRGGRNRVVIYDGD</sequence>
<dbReference type="GO" id="GO:1902201">
    <property type="term" value="P:negative regulation of bacterial-type flagellum-dependent cell motility"/>
    <property type="evidence" value="ECO:0007669"/>
    <property type="project" value="TreeGrafter"/>
</dbReference>
<dbReference type="PROSITE" id="PS50887">
    <property type="entry name" value="GGDEF"/>
    <property type="match status" value="1"/>
</dbReference>
<dbReference type="Gene3D" id="1.20.120.30">
    <property type="entry name" value="Aspartate receptor, ligand-binding domain"/>
    <property type="match status" value="1"/>
</dbReference>
<dbReference type="InterPro" id="IPR050469">
    <property type="entry name" value="Diguanylate_Cyclase"/>
</dbReference>
<dbReference type="FunFam" id="3.30.70.270:FF:000001">
    <property type="entry name" value="Diguanylate cyclase domain protein"/>
    <property type="match status" value="1"/>
</dbReference>